<keyword evidence="1" id="KW-0507">mRNA processing</keyword>
<keyword evidence="3 5" id="KW-0863">Zinc-finger</keyword>
<dbReference type="CDD" id="cd07380">
    <property type="entry name" value="MPP_CWF19_N"/>
    <property type="match status" value="1"/>
</dbReference>
<dbReference type="EMBL" id="KN833685">
    <property type="protein sequence ID" value="KIK31029.1"/>
    <property type="molecule type" value="Genomic_DNA"/>
</dbReference>
<dbReference type="InterPro" id="IPR006768">
    <property type="entry name" value="Cwf19-like_C_dom-1"/>
</dbReference>
<protein>
    <recommendedName>
        <fullName evidence="7">CCHC-type domain-containing protein</fullName>
    </recommendedName>
</protein>
<reference evidence="9" key="2">
    <citation type="submission" date="2015-01" db="EMBL/GenBank/DDBJ databases">
        <title>Evolutionary Origins and Diversification of the Mycorrhizal Mutualists.</title>
        <authorList>
            <consortium name="DOE Joint Genome Institute"/>
            <consortium name="Mycorrhizal Genomics Consortium"/>
            <person name="Kohler A."/>
            <person name="Kuo A."/>
            <person name="Nagy L.G."/>
            <person name="Floudas D."/>
            <person name="Copeland A."/>
            <person name="Barry K.W."/>
            <person name="Cichocki N."/>
            <person name="Veneault-Fourrey C."/>
            <person name="LaButti K."/>
            <person name="Lindquist E.A."/>
            <person name="Lipzen A."/>
            <person name="Lundell T."/>
            <person name="Morin E."/>
            <person name="Murat C."/>
            <person name="Riley R."/>
            <person name="Ohm R."/>
            <person name="Sun H."/>
            <person name="Tunlid A."/>
            <person name="Henrissat B."/>
            <person name="Grigoriev I.V."/>
            <person name="Hibbett D.S."/>
            <person name="Martin F."/>
        </authorList>
    </citation>
    <scope>NUCLEOTIDE SEQUENCE [LARGE SCALE GENOMIC DNA]</scope>
    <source>
        <strain evidence="9">441</strain>
    </source>
</reference>
<dbReference type="PANTHER" id="PTHR12072:SF4">
    <property type="entry name" value="CWF19-LIKE PROTEIN 1"/>
    <property type="match status" value="1"/>
</dbReference>
<dbReference type="Pfam" id="PF04677">
    <property type="entry name" value="CwfJ_C_1"/>
    <property type="match status" value="1"/>
</dbReference>
<gene>
    <name evidence="8" type="ORF">PISMIDRAFT_26037</name>
</gene>
<evidence type="ECO:0000256" key="1">
    <source>
        <dbReference type="ARBA" id="ARBA00022664"/>
    </source>
</evidence>
<dbReference type="PANTHER" id="PTHR12072">
    <property type="entry name" value="CWF19, CELL CYCLE CONTROL PROTEIN"/>
    <property type="match status" value="1"/>
</dbReference>
<evidence type="ECO:0000256" key="5">
    <source>
        <dbReference type="PROSITE-ProRule" id="PRU00047"/>
    </source>
</evidence>
<feature type="region of interest" description="Disordered" evidence="6">
    <location>
        <begin position="414"/>
        <end position="433"/>
    </location>
</feature>
<dbReference type="AlphaFoldDB" id="A0A0C9ZYH0"/>
<dbReference type="GO" id="GO:0008270">
    <property type="term" value="F:zinc ion binding"/>
    <property type="evidence" value="ECO:0007669"/>
    <property type="project" value="UniProtKB-KW"/>
</dbReference>
<dbReference type="InterPro" id="IPR036265">
    <property type="entry name" value="HIT-like_sf"/>
</dbReference>
<dbReference type="SUPFAM" id="SSF57756">
    <property type="entry name" value="Retrovirus zinc finger-like domains"/>
    <property type="match status" value="1"/>
</dbReference>
<evidence type="ECO:0000256" key="2">
    <source>
        <dbReference type="ARBA" id="ARBA00022723"/>
    </source>
</evidence>
<dbReference type="Pfam" id="PF04676">
    <property type="entry name" value="CwfJ_C_2"/>
    <property type="match status" value="1"/>
</dbReference>
<dbReference type="Gene3D" id="4.10.60.10">
    <property type="entry name" value="Zinc finger, CCHC-type"/>
    <property type="match status" value="1"/>
</dbReference>
<evidence type="ECO:0000256" key="3">
    <source>
        <dbReference type="ARBA" id="ARBA00022771"/>
    </source>
</evidence>
<dbReference type="InterPro" id="IPR006767">
    <property type="entry name" value="Cwf19-like_C_dom-2"/>
</dbReference>
<dbReference type="GO" id="GO:0003676">
    <property type="term" value="F:nucleic acid binding"/>
    <property type="evidence" value="ECO:0007669"/>
    <property type="project" value="InterPro"/>
</dbReference>
<organism evidence="8 9">
    <name type="scientific">Pisolithus microcarpus 441</name>
    <dbReference type="NCBI Taxonomy" id="765257"/>
    <lineage>
        <taxon>Eukaryota</taxon>
        <taxon>Fungi</taxon>
        <taxon>Dikarya</taxon>
        <taxon>Basidiomycota</taxon>
        <taxon>Agaricomycotina</taxon>
        <taxon>Agaricomycetes</taxon>
        <taxon>Agaricomycetidae</taxon>
        <taxon>Boletales</taxon>
        <taxon>Sclerodermatineae</taxon>
        <taxon>Pisolithaceae</taxon>
        <taxon>Pisolithus</taxon>
    </lineage>
</organism>
<dbReference type="STRING" id="765257.A0A0C9ZYH0"/>
<dbReference type="InterPro" id="IPR001878">
    <property type="entry name" value="Znf_CCHC"/>
</dbReference>
<dbReference type="GO" id="GO:0071014">
    <property type="term" value="C:post-mRNA release spliceosomal complex"/>
    <property type="evidence" value="ECO:0007669"/>
    <property type="project" value="TreeGrafter"/>
</dbReference>
<dbReference type="Gene3D" id="3.30.428.10">
    <property type="entry name" value="HIT-like"/>
    <property type="match status" value="1"/>
</dbReference>
<feature type="region of interest" description="Disordered" evidence="6">
    <location>
        <begin position="318"/>
        <end position="339"/>
    </location>
</feature>
<dbReference type="HOGENOM" id="CLU_019955_2_0_1"/>
<dbReference type="InterPro" id="IPR036875">
    <property type="entry name" value="Znf_CCHC_sf"/>
</dbReference>
<sequence>MTTPNTTQSVKILAVGAALGSVRDLFAKIKSIDAKHGKFDCVLCVGDFFGPLQDASAHDGTQDECYIMQGNHPLPEDVIEKYADTGGELCKDVFLLNKSALVTTVQGLRIACLGGIYNPDIYASSEAAPGFASPFYTAHTVERLLSNTLSKSTTGQNYSSLAAVRDSASSSQLVDILLTSDWPASITSNSPAFTSSPMFSVTGSPRLDDVIRKIKPRYHFAGGRGADPPVFWEREPFLWEDEGDRITRFISLGAFGSERVTGKKERWFYAFSIAPSGPQAKRPFNVTKNPFTDSAIRPHKRTFNTAESENFIWGNVEHVEKRSRTDGPSGEKTKPPSGYKCKRCGSSEHLITDCPERTRPPEGYVCRICNVPGHLIRDCPTRHPAGDVGGRKPKEGYLCHSCGSGLHYIEDCPVASQHPSRPRGERAKKGPPKEIGRIKHLIVSIGTECYLTLPKGQIIPTQSAAAGSNISLVPGGGHVLIVPIAHQPTYTTISPDIAPPIIEETEKYKSALRNLYAEYGAAAVFFEVGRLSSKGGHAHIQAVPIPRSLQDKVEDAFIGEGNAQGISFEADTDGALEECRGGRHSYFRVDLPDGGKMVHLMRPHAPFSIQFGRQVLVTLLNMTDRLDWKACILSEEEDKTDVESFRKAFAPFDLSL</sequence>
<evidence type="ECO:0000256" key="4">
    <source>
        <dbReference type="ARBA" id="ARBA00022833"/>
    </source>
</evidence>
<dbReference type="GO" id="GO:0061632">
    <property type="term" value="F:RNA lariat debranching enzyme activator activity"/>
    <property type="evidence" value="ECO:0007669"/>
    <property type="project" value="TreeGrafter"/>
</dbReference>
<evidence type="ECO:0000259" key="7">
    <source>
        <dbReference type="PROSITE" id="PS50158"/>
    </source>
</evidence>
<dbReference type="SMART" id="SM00343">
    <property type="entry name" value="ZnF_C2HC"/>
    <property type="match status" value="3"/>
</dbReference>
<reference evidence="8 9" key="1">
    <citation type="submission" date="2014-04" db="EMBL/GenBank/DDBJ databases">
        <authorList>
            <consortium name="DOE Joint Genome Institute"/>
            <person name="Kuo A."/>
            <person name="Kohler A."/>
            <person name="Costa M.D."/>
            <person name="Nagy L.G."/>
            <person name="Floudas D."/>
            <person name="Copeland A."/>
            <person name="Barry K.W."/>
            <person name="Cichocki N."/>
            <person name="Veneault-Fourrey C."/>
            <person name="LaButti K."/>
            <person name="Lindquist E.A."/>
            <person name="Lipzen A."/>
            <person name="Lundell T."/>
            <person name="Morin E."/>
            <person name="Murat C."/>
            <person name="Sun H."/>
            <person name="Tunlid A."/>
            <person name="Henrissat B."/>
            <person name="Grigoriev I.V."/>
            <person name="Hibbett D.S."/>
            <person name="Martin F."/>
            <person name="Nordberg H.P."/>
            <person name="Cantor M.N."/>
            <person name="Hua S.X."/>
        </authorList>
    </citation>
    <scope>NUCLEOTIDE SEQUENCE [LARGE SCALE GENOMIC DNA]</scope>
    <source>
        <strain evidence="8 9">441</strain>
    </source>
</reference>
<dbReference type="Proteomes" id="UP000054018">
    <property type="component" value="Unassembled WGS sequence"/>
</dbReference>
<dbReference type="Pfam" id="PF13696">
    <property type="entry name" value="zf-CCHC_2"/>
    <property type="match status" value="2"/>
</dbReference>
<proteinExistence type="predicted"/>
<evidence type="ECO:0000313" key="8">
    <source>
        <dbReference type="EMBL" id="KIK31029.1"/>
    </source>
</evidence>
<dbReference type="InterPro" id="IPR040194">
    <property type="entry name" value="Cwf19-like"/>
</dbReference>
<name>A0A0C9ZYH0_9AGAM</name>
<keyword evidence="9" id="KW-1185">Reference proteome</keyword>
<dbReference type="OrthoDB" id="444325at2759"/>
<dbReference type="PROSITE" id="PS50158">
    <property type="entry name" value="ZF_CCHC"/>
    <property type="match status" value="2"/>
</dbReference>
<accession>A0A0C9ZYH0</accession>
<feature type="domain" description="CCHC-type" evidence="7">
    <location>
        <begin position="366"/>
        <end position="380"/>
    </location>
</feature>
<dbReference type="InterPro" id="IPR025829">
    <property type="entry name" value="Zn_knuckle_CX2CX3GHX4C"/>
</dbReference>
<evidence type="ECO:0000313" key="9">
    <source>
        <dbReference type="Proteomes" id="UP000054018"/>
    </source>
</evidence>
<keyword evidence="2" id="KW-0479">Metal-binding</keyword>
<feature type="domain" description="CCHC-type" evidence="7">
    <location>
        <begin position="340"/>
        <end position="356"/>
    </location>
</feature>
<feature type="compositionally biased region" description="Basic and acidic residues" evidence="6">
    <location>
        <begin position="422"/>
        <end position="433"/>
    </location>
</feature>
<dbReference type="SUPFAM" id="SSF54197">
    <property type="entry name" value="HIT-like"/>
    <property type="match status" value="1"/>
</dbReference>
<keyword evidence="4" id="KW-0862">Zinc</keyword>
<feature type="compositionally biased region" description="Basic and acidic residues" evidence="6">
    <location>
        <begin position="318"/>
        <end position="334"/>
    </location>
</feature>
<dbReference type="GO" id="GO:0000398">
    <property type="term" value="P:mRNA splicing, via spliceosome"/>
    <property type="evidence" value="ECO:0007669"/>
    <property type="project" value="TreeGrafter"/>
</dbReference>
<evidence type="ECO:0000256" key="6">
    <source>
        <dbReference type="SAM" id="MobiDB-lite"/>
    </source>
</evidence>